<dbReference type="EMBL" id="JAVFHQ010000023">
    <property type="protein sequence ID" value="KAK4544763.1"/>
    <property type="molecule type" value="Genomic_DNA"/>
</dbReference>
<dbReference type="Gene3D" id="3.40.50.980">
    <property type="match status" value="2"/>
</dbReference>
<comment type="similarity">
    <text evidence="1">Belongs to the ATP-dependent AMP-binding enzyme family.</text>
</comment>
<organism evidence="4 5">
    <name type="scientific">Oleoguttula mirabilis</name>
    <dbReference type="NCBI Taxonomy" id="1507867"/>
    <lineage>
        <taxon>Eukaryota</taxon>
        <taxon>Fungi</taxon>
        <taxon>Dikarya</taxon>
        <taxon>Ascomycota</taxon>
        <taxon>Pezizomycotina</taxon>
        <taxon>Dothideomycetes</taxon>
        <taxon>Dothideomycetidae</taxon>
        <taxon>Mycosphaerellales</taxon>
        <taxon>Teratosphaeriaceae</taxon>
        <taxon>Oleoguttula</taxon>
    </lineage>
</organism>
<evidence type="ECO:0000259" key="2">
    <source>
        <dbReference type="Pfam" id="PF00501"/>
    </source>
</evidence>
<evidence type="ECO:0000259" key="3">
    <source>
        <dbReference type="Pfam" id="PF13193"/>
    </source>
</evidence>
<name>A0AAV9JHT3_9PEZI</name>
<dbReference type="Pfam" id="PF00501">
    <property type="entry name" value="AMP-binding"/>
    <property type="match status" value="1"/>
</dbReference>
<feature type="domain" description="AMP-dependent synthetase/ligase" evidence="2">
    <location>
        <begin position="48"/>
        <end position="428"/>
    </location>
</feature>
<dbReference type="InterPro" id="IPR045851">
    <property type="entry name" value="AMP-bd_C_sf"/>
</dbReference>
<dbReference type="AlphaFoldDB" id="A0AAV9JHT3"/>
<dbReference type="InterPro" id="IPR020845">
    <property type="entry name" value="AMP-binding_CS"/>
</dbReference>
<dbReference type="Pfam" id="PF13193">
    <property type="entry name" value="AMP-binding_C"/>
    <property type="match status" value="1"/>
</dbReference>
<dbReference type="FunFam" id="3.30.300.30:FF:000007">
    <property type="entry name" value="4-coumarate--CoA ligase 2"/>
    <property type="match status" value="1"/>
</dbReference>
<feature type="domain" description="AMP-binding enzyme C-terminal" evidence="3">
    <location>
        <begin position="486"/>
        <end position="567"/>
    </location>
</feature>
<gene>
    <name evidence="4" type="ORF">LTR36_004012</name>
</gene>
<proteinExistence type="inferred from homology"/>
<dbReference type="PROSITE" id="PS00455">
    <property type="entry name" value="AMP_BINDING"/>
    <property type="match status" value="1"/>
</dbReference>
<protein>
    <recommendedName>
        <fullName evidence="6">Phenylacetyl-CoA ligase</fullName>
    </recommendedName>
</protein>
<dbReference type="InterPro" id="IPR000873">
    <property type="entry name" value="AMP-dep_synth/lig_dom"/>
</dbReference>
<accession>A0AAV9JHT3</accession>
<dbReference type="PANTHER" id="PTHR24096">
    <property type="entry name" value="LONG-CHAIN-FATTY-ACID--COA LIGASE"/>
    <property type="match status" value="1"/>
</dbReference>
<evidence type="ECO:0000313" key="5">
    <source>
        <dbReference type="Proteomes" id="UP001324427"/>
    </source>
</evidence>
<dbReference type="PANTHER" id="PTHR24096:SF422">
    <property type="entry name" value="BCDNA.GH02901"/>
    <property type="match status" value="1"/>
</dbReference>
<dbReference type="Proteomes" id="UP001324427">
    <property type="component" value="Unassembled WGS sequence"/>
</dbReference>
<dbReference type="SUPFAM" id="SSF56801">
    <property type="entry name" value="Acetyl-CoA synthetase-like"/>
    <property type="match status" value="1"/>
</dbReference>
<keyword evidence="5" id="KW-1185">Reference proteome</keyword>
<dbReference type="GO" id="GO:0016405">
    <property type="term" value="F:CoA-ligase activity"/>
    <property type="evidence" value="ECO:0007669"/>
    <property type="project" value="TreeGrafter"/>
</dbReference>
<dbReference type="CDD" id="cd05911">
    <property type="entry name" value="Firefly_Luc_like"/>
    <property type="match status" value="1"/>
</dbReference>
<evidence type="ECO:0008006" key="6">
    <source>
        <dbReference type="Google" id="ProtNLM"/>
    </source>
</evidence>
<evidence type="ECO:0000256" key="1">
    <source>
        <dbReference type="ARBA" id="ARBA00006432"/>
    </source>
</evidence>
<comment type="caution">
    <text evidence="4">The sequence shown here is derived from an EMBL/GenBank/DDBJ whole genome shotgun (WGS) entry which is preliminary data.</text>
</comment>
<dbReference type="Gene3D" id="2.30.38.10">
    <property type="entry name" value="Luciferase, Domain 3"/>
    <property type="match status" value="1"/>
</dbReference>
<evidence type="ECO:0000313" key="4">
    <source>
        <dbReference type="EMBL" id="KAK4544763.1"/>
    </source>
</evidence>
<reference evidence="4 5" key="1">
    <citation type="submission" date="2021-11" db="EMBL/GenBank/DDBJ databases">
        <title>Black yeast isolated from Biological Soil Crust.</title>
        <authorList>
            <person name="Kurbessoian T."/>
        </authorList>
    </citation>
    <scope>NUCLEOTIDE SEQUENCE [LARGE SCALE GENOMIC DNA]</scope>
    <source>
        <strain evidence="4 5">CCFEE 5522</strain>
    </source>
</reference>
<sequence>MPFSPPSWTPQLPEVPDSISIETFMFDENYGRHPLGYSKSPFTDGLTGKTYSALEVRERIDYLTRALSKELGFKPDEGSEWDKVVACFSLNTIDYLTLAWAMHRLGGILTCANAAYSAADLEYQLKDSGAKAVFTCLPLLNTTLTATERLGIPNNKVYILDLAPQVTQGMSNRGHKTLDDFVQAGIKLPPLHASDRTWSAGEGSRRTAFLCYSSGTSGLPKGVMISHKNVIANTLQSYLNEEPTRQKIKQGLAITEYTESCLGLLPFSHIYGLIVICHVSTYRGDETVVLPKYDFKLLLETIQDYKLRMLYLVPPMIIHLTKQKETCKQYDLSSVREIFTGAAPLGKETADELLTMFPTWAIRQGYGLTETCTVVCSTVPDDIWFGSSGSLIPGITAMIMTAEGNEITGYDQPGELWVKSPAVVLGYLNNDKATQETFVEAADGRYMRTGDEALVSKSSNGHEHIFIVDRIKELIKVKGMQVAPAELEAHLLTHPAVNDCVVIGIPSDREGEVPKAFVVKAPGSIEESDALLKRHIMKHVEQHKSDHKRLRGGVEFIDAVPKSPSGKILRRLMRDQEKEKLRKQGPKL</sequence>
<dbReference type="Gene3D" id="3.30.300.30">
    <property type="match status" value="1"/>
</dbReference>
<dbReference type="InterPro" id="IPR025110">
    <property type="entry name" value="AMP-bd_C"/>
</dbReference>